<reference evidence="1" key="1">
    <citation type="submission" date="2022-04" db="EMBL/GenBank/DDBJ databases">
        <title>Jade perch genome.</title>
        <authorList>
            <person name="Chao B."/>
        </authorList>
    </citation>
    <scope>NUCLEOTIDE SEQUENCE</scope>
    <source>
        <strain evidence="1">CB-2022</strain>
    </source>
</reference>
<sequence length="200" mass="21880">MSGLRRHFNMGLVLVMCALTGHCGRSAPSAAPPAAPGGGEAQRHLRRIVEIVKHVEESRGRHATRTEAPSTWTSARPRGSAAERKKDLRNLKVDRGDQAVVVFPRDLRKKEKFIQHITGKTLLQTVECQKSLRNESEVRSTSVPSAGSMCTDSTTTPETARYLHVSCSHTDPLSLLLQKMCAASHTTSWQPAVHRGVAQA</sequence>
<proteinExistence type="predicted"/>
<organism evidence="1 2">
    <name type="scientific">Scortum barcoo</name>
    <name type="common">barcoo grunter</name>
    <dbReference type="NCBI Taxonomy" id="214431"/>
    <lineage>
        <taxon>Eukaryota</taxon>
        <taxon>Metazoa</taxon>
        <taxon>Chordata</taxon>
        <taxon>Craniata</taxon>
        <taxon>Vertebrata</taxon>
        <taxon>Euteleostomi</taxon>
        <taxon>Actinopterygii</taxon>
        <taxon>Neopterygii</taxon>
        <taxon>Teleostei</taxon>
        <taxon>Neoteleostei</taxon>
        <taxon>Acanthomorphata</taxon>
        <taxon>Eupercaria</taxon>
        <taxon>Centrarchiformes</taxon>
        <taxon>Terapontoidei</taxon>
        <taxon>Terapontidae</taxon>
        <taxon>Scortum</taxon>
    </lineage>
</organism>
<feature type="non-terminal residue" evidence="1">
    <location>
        <position position="200"/>
    </location>
</feature>
<dbReference type="EMBL" id="CM041543">
    <property type="protein sequence ID" value="KAI3364289.1"/>
    <property type="molecule type" value="Genomic_DNA"/>
</dbReference>
<gene>
    <name evidence="1" type="ORF">L3Q82_011094</name>
</gene>
<comment type="caution">
    <text evidence="1">The sequence shown here is derived from an EMBL/GenBank/DDBJ whole genome shotgun (WGS) entry which is preliminary data.</text>
</comment>
<evidence type="ECO:0000313" key="2">
    <source>
        <dbReference type="Proteomes" id="UP000831701"/>
    </source>
</evidence>
<evidence type="ECO:0000313" key="1">
    <source>
        <dbReference type="EMBL" id="KAI3364289.1"/>
    </source>
</evidence>
<keyword evidence="2" id="KW-1185">Reference proteome</keyword>
<name>A0ACB8W966_9TELE</name>
<protein>
    <submittedName>
        <fullName evidence="1">Uncharacterized protein</fullName>
    </submittedName>
</protein>
<accession>A0ACB8W966</accession>
<dbReference type="Proteomes" id="UP000831701">
    <property type="component" value="Chromosome 13"/>
</dbReference>